<dbReference type="InterPro" id="IPR011060">
    <property type="entry name" value="RibuloseP-bd_barrel"/>
</dbReference>
<reference evidence="3 4" key="1">
    <citation type="journal article" date="2015" name="Nature">
        <title>rRNA introns, odd ribosomes, and small enigmatic genomes across a large radiation of phyla.</title>
        <authorList>
            <person name="Brown C.T."/>
            <person name="Hug L.A."/>
            <person name="Thomas B.C."/>
            <person name="Sharon I."/>
            <person name="Castelle C.J."/>
            <person name="Singh A."/>
            <person name="Wilkins M.J."/>
            <person name="Williams K.H."/>
            <person name="Banfield J.F."/>
        </authorList>
    </citation>
    <scope>NUCLEOTIDE SEQUENCE [LARGE SCALE GENOMIC DNA]</scope>
</reference>
<evidence type="ECO:0000256" key="1">
    <source>
        <dbReference type="ARBA" id="ARBA00022723"/>
    </source>
</evidence>
<keyword evidence="1" id="KW-0479">Metal-binding</keyword>
<dbReference type="InterPro" id="IPR013785">
    <property type="entry name" value="Aldolase_TIM"/>
</dbReference>
<accession>A0A0G1UD46</accession>
<organism evidence="3 4">
    <name type="scientific">Candidatus Amesbacteria bacterium GW2011_GWA2_47_11</name>
    <dbReference type="NCBI Taxonomy" id="1618357"/>
    <lineage>
        <taxon>Bacteria</taxon>
        <taxon>Candidatus Amesiibacteriota</taxon>
    </lineage>
</organism>
<dbReference type="InterPro" id="IPR000056">
    <property type="entry name" value="Ribul_P_3_epim-like"/>
</dbReference>
<evidence type="ECO:0008006" key="5">
    <source>
        <dbReference type="Google" id="ProtNLM"/>
    </source>
</evidence>
<dbReference type="Proteomes" id="UP000034607">
    <property type="component" value="Unassembled WGS sequence"/>
</dbReference>
<dbReference type="EMBL" id="LCNM01000018">
    <property type="protein sequence ID" value="KKU55605.1"/>
    <property type="molecule type" value="Genomic_DNA"/>
</dbReference>
<gene>
    <name evidence="3" type="ORF">UX78_C0018G0001</name>
</gene>
<evidence type="ECO:0000256" key="2">
    <source>
        <dbReference type="ARBA" id="ARBA00023235"/>
    </source>
</evidence>
<protein>
    <recommendedName>
        <fullName evidence="5">Ribulose-phosphate 3-epimerase</fullName>
    </recommendedName>
</protein>
<dbReference type="Pfam" id="PF00834">
    <property type="entry name" value="Ribul_P_3_epim"/>
    <property type="match status" value="1"/>
</dbReference>
<dbReference type="SUPFAM" id="SSF51366">
    <property type="entry name" value="Ribulose-phoshate binding barrel"/>
    <property type="match status" value="1"/>
</dbReference>
<dbReference type="GO" id="GO:0046872">
    <property type="term" value="F:metal ion binding"/>
    <property type="evidence" value="ECO:0007669"/>
    <property type="project" value="UniProtKB-KW"/>
</dbReference>
<name>A0A0G1UD46_9BACT</name>
<feature type="non-terminal residue" evidence="3">
    <location>
        <position position="115"/>
    </location>
</feature>
<sequence>MEIIPAILTSKPGEVRGWLRRVAAAGKFRRVQIDFVDGEYADNRSIKVEECGSIRNYSGIKFDAHLMVVEKNVREYAQAAKEAGFDRIIAQVESISRPEEFSGLALDLHSPVAAI</sequence>
<dbReference type="GO" id="GO:0016857">
    <property type="term" value="F:racemase and epimerase activity, acting on carbohydrates and derivatives"/>
    <property type="evidence" value="ECO:0007669"/>
    <property type="project" value="InterPro"/>
</dbReference>
<proteinExistence type="predicted"/>
<keyword evidence="2" id="KW-0413">Isomerase</keyword>
<dbReference type="Gene3D" id="3.20.20.70">
    <property type="entry name" value="Aldolase class I"/>
    <property type="match status" value="1"/>
</dbReference>
<evidence type="ECO:0000313" key="4">
    <source>
        <dbReference type="Proteomes" id="UP000034607"/>
    </source>
</evidence>
<evidence type="ECO:0000313" key="3">
    <source>
        <dbReference type="EMBL" id="KKU55605.1"/>
    </source>
</evidence>
<dbReference type="GO" id="GO:0005975">
    <property type="term" value="P:carbohydrate metabolic process"/>
    <property type="evidence" value="ECO:0007669"/>
    <property type="project" value="InterPro"/>
</dbReference>
<comment type="caution">
    <text evidence="3">The sequence shown here is derived from an EMBL/GenBank/DDBJ whole genome shotgun (WGS) entry which is preliminary data.</text>
</comment>
<dbReference type="AlphaFoldDB" id="A0A0G1UD46"/>